<dbReference type="SMART" id="SM00822">
    <property type="entry name" value="PKS_KR"/>
    <property type="match status" value="1"/>
</dbReference>
<dbReference type="AlphaFoldDB" id="A0A1W9Z169"/>
<dbReference type="PANTHER" id="PTHR43639">
    <property type="entry name" value="OXIDOREDUCTASE, SHORT-CHAIN DEHYDROGENASE/REDUCTASE FAMILY (AFU_ORTHOLOGUE AFUA_5G02870)"/>
    <property type="match status" value="1"/>
</dbReference>
<dbReference type="InterPro" id="IPR002347">
    <property type="entry name" value="SDR_fam"/>
</dbReference>
<comment type="similarity">
    <text evidence="1">Belongs to the short-chain dehydrogenases/reductases (SDR) family.</text>
</comment>
<dbReference type="CDD" id="cd05233">
    <property type="entry name" value="SDR_c"/>
    <property type="match status" value="1"/>
</dbReference>
<dbReference type="PRINTS" id="PR00080">
    <property type="entry name" value="SDRFAMILY"/>
</dbReference>
<reference evidence="4 5" key="1">
    <citation type="submission" date="2017-02" db="EMBL/GenBank/DDBJ databases">
        <title>The new phylogeny of genus Mycobacterium.</title>
        <authorList>
            <person name="Tortoli E."/>
            <person name="Trovato A."/>
            <person name="Cirillo D.M."/>
        </authorList>
    </citation>
    <scope>NUCLEOTIDE SEQUENCE [LARGE SCALE GENOMIC DNA]</scope>
    <source>
        <strain evidence="4 5">DSM 45578</strain>
    </source>
</reference>
<dbReference type="GO" id="GO:0016491">
    <property type="term" value="F:oxidoreductase activity"/>
    <property type="evidence" value="ECO:0007669"/>
    <property type="project" value="UniProtKB-KW"/>
</dbReference>
<keyword evidence="2" id="KW-0560">Oxidoreductase</keyword>
<evidence type="ECO:0000256" key="1">
    <source>
        <dbReference type="ARBA" id="ARBA00006484"/>
    </source>
</evidence>
<dbReference type="PROSITE" id="PS00061">
    <property type="entry name" value="ADH_SHORT"/>
    <property type="match status" value="1"/>
</dbReference>
<dbReference type="OrthoDB" id="286404at2"/>
<accession>A0A1W9Z169</accession>
<dbReference type="FunFam" id="3.40.50.720:FF:000084">
    <property type="entry name" value="Short-chain dehydrogenase reductase"/>
    <property type="match status" value="1"/>
</dbReference>
<protein>
    <submittedName>
        <fullName evidence="4">Short-chain dehydrogenase</fullName>
    </submittedName>
</protein>
<dbReference type="EMBL" id="MVHJ01000004">
    <property type="protein sequence ID" value="ORA06044.1"/>
    <property type="molecule type" value="Genomic_DNA"/>
</dbReference>
<comment type="caution">
    <text evidence="4">The sequence shown here is derived from an EMBL/GenBank/DDBJ whole genome shotgun (WGS) entry which is preliminary data.</text>
</comment>
<name>A0A1W9Z169_MYCBA</name>
<feature type="domain" description="Ketoreductase" evidence="3">
    <location>
        <begin position="8"/>
        <end position="184"/>
    </location>
</feature>
<gene>
    <name evidence="4" type="ORF">BST17_06825</name>
</gene>
<evidence type="ECO:0000313" key="4">
    <source>
        <dbReference type="EMBL" id="ORA06044.1"/>
    </source>
</evidence>
<dbReference type="RefSeq" id="WP_109750024.1">
    <property type="nucleotide sequence ID" value="NZ_JACKVM010000008.1"/>
</dbReference>
<evidence type="ECO:0000256" key="2">
    <source>
        <dbReference type="ARBA" id="ARBA00023002"/>
    </source>
</evidence>
<dbReference type="SUPFAM" id="SSF51735">
    <property type="entry name" value="NAD(P)-binding Rossmann-fold domains"/>
    <property type="match status" value="1"/>
</dbReference>
<dbReference type="Pfam" id="PF13561">
    <property type="entry name" value="adh_short_C2"/>
    <property type="match status" value="1"/>
</dbReference>
<dbReference type="InterPro" id="IPR036291">
    <property type="entry name" value="NAD(P)-bd_dom_sf"/>
</dbReference>
<evidence type="ECO:0000259" key="3">
    <source>
        <dbReference type="SMART" id="SM00822"/>
    </source>
</evidence>
<keyword evidence="5" id="KW-1185">Reference proteome</keyword>
<dbReference type="PRINTS" id="PR00081">
    <property type="entry name" value="GDHRDH"/>
</dbReference>
<dbReference type="Proteomes" id="UP000192366">
    <property type="component" value="Unassembled WGS sequence"/>
</dbReference>
<dbReference type="STRING" id="564198.BST17_06825"/>
<organism evidence="4 5">
    <name type="scientific">Mycolicibacterium bacteremicum</name>
    <name type="common">Mycobacterium bacteremicum</name>
    <dbReference type="NCBI Taxonomy" id="564198"/>
    <lineage>
        <taxon>Bacteria</taxon>
        <taxon>Bacillati</taxon>
        <taxon>Actinomycetota</taxon>
        <taxon>Actinomycetes</taxon>
        <taxon>Mycobacteriales</taxon>
        <taxon>Mycobacteriaceae</taxon>
        <taxon>Mycolicibacterium</taxon>
    </lineage>
</organism>
<evidence type="ECO:0000313" key="5">
    <source>
        <dbReference type="Proteomes" id="UP000192366"/>
    </source>
</evidence>
<dbReference type="PANTHER" id="PTHR43639:SF1">
    <property type="entry name" value="SHORT-CHAIN DEHYDROGENASE_REDUCTASE FAMILY PROTEIN"/>
    <property type="match status" value="1"/>
</dbReference>
<sequence>MTTNLVDSTALVTGGTAGIGLASARLLAAAGATVLIAGRDRARGEAAAADIAGDARFIRADMGDQASVDGLIRAAGRVDILVNNAARFPGAATVDQDVASFESTFDTNVRGLYFLVAGLVPGMLERGTGSIINVTSLVASKGVPGASVYSASKAAVESLTRTWAAEFGPRGVRVNTVAPGPTDTEGVYAEWGDTNAELGRALPLGRTAAPSEIAQAVLFLASPASSFITGATLHADGGGAAV</sequence>
<dbReference type="InterPro" id="IPR057326">
    <property type="entry name" value="KR_dom"/>
</dbReference>
<proteinExistence type="inferred from homology"/>
<dbReference type="InterPro" id="IPR020904">
    <property type="entry name" value="Sc_DH/Rdtase_CS"/>
</dbReference>
<dbReference type="Gene3D" id="3.40.50.720">
    <property type="entry name" value="NAD(P)-binding Rossmann-like Domain"/>
    <property type="match status" value="1"/>
</dbReference>